<evidence type="ECO:0000313" key="3">
    <source>
        <dbReference type="RefSeq" id="XP_011499287.1"/>
    </source>
</evidence>
<feature type="region of interest" description="Disordered" evidence="1">
    <location>
        <begin position="314"/>
        <end position="343"/>
    </location>
</feature>
<dbReference type="KEGG" id="csol:105363317"/>
<organism evidence="2 3">
    <name type="scientific">Ceratosolen solmsi marchali</name>
    <dbReference type="NCBI Taxonomy" id="326594"/>
    <lineage>
        <taxon>Eukaryota</taxon>
        <taxon>Metazoa</taxon>
        <taxon>Ecdysozoa</taxon>
        <taxon>Arthropoda</taxon>
        <taxon>Hexapoda</taxon>
        <taxon>Insecta</taxon>
        <taxon>Pterygota</taxon>
        <taxon>Neoptera</taxon>
        <taxon>Endopterygota</taxon>
        <taxon>Hymenoptera</taxon>
        <taxon>Apocrita</taxon>
        <taxon>Proctotrupomorpha</taxon>
        <taxon>Chalcidoidea</taxon>
        <taxon>Agaonidae</taxon>
        <taxon>Agaoninae</taxon>
        <taxon>Ceratosolen</taxon>
    </lineage>
</organism>
<dbReference type="Proteomes" id="UP000695007">
    <property type="component" value="Unplaced"/>
</dbReference>
<name>A0AAJ6YJN3_9HYME</name>
<evidence type="ECO:0000313" key="2">
    <source>
        <dbReference type="Proteomes" id="UP000695007"/>
    </source>
</evidence>
<evidence type="ECO:0000256" key="1">
    <source>
        <dbReference type="SAM" id="MobiDB-lite"/>
    </source>
</evidence>
<keyword evidence="2" id="KW-1185">Reference proteome</keyword>
<proteinExistence type="predicted"/>
<sequence length="380" mass="43172">MSGRMQRRRRYRRSVEPKEDEEIELLQEVLKRRLKNNNSEASAQSNRALLERLLMKNAHSGFEDRRRAWSANPAPTRPVASRSVGGTPICLRRRFSRPRKKLIFERNHQIHPTESSSSLQNASASELALMEADREADLKYTQLIMEAERMLLNAQQQLDDESPVETPSPRLPRGHCRKQRTALNRRVELIKNAELNAELAISKSRNSQPELSSGSIKDLYDHSSPKRLLQQQQKKIIDPVVSQTTVPKQTVDNSLSTFQSIDVKPAAILLSTGCTNESTSGYSCPQSEPVKRKVYESQNGSGRMLQRQAAPWLRNSDGDCANEQQQQQQHQQHQSQLQSSSATSSYSQLRKHMLIETLQGLKQSLEDQSAALKMNCLRPL</sequence>
<dbReference type="AlphaFoldDB" id="A0AAJ6YJN3"/>
<gene>
    <name evidence="3" type="primary">LOC105363317</name>
</gene>
<feature type="compositionally biased region" description="Low complexity" evidence="1">
    <location>
        <begin position="324"/>
        <end position="343"/>
    </location>
</feature>
<protein>
    <submittedName>
        <fullName evidence="3">Uncharacterized protein LOC105363317</fullName>
    </submittedName>
</protein>
<feature type="region of interest" description="Disordered" evidence="1">
    <location>
        <begin position="1"/>
        <end position="20"/>
    </location>
</feature>
<dbReference type="GeneID" id="105363317"/>
<dbReference type="RefSeq" id="XP_011499287.1">
    <property type="nucleotide sequence ID" value="XM_011500985.1"/>
</dbReference>
<feature type="compositionally biased region" description="Basic residues" evidence="1">
    <location>
        <begin position="1"/>
        <end position="12"/>
    </location>
</feature>
<reference evidence="3" key="1">
    <citation type="submission" date="2025-08" db="UniProtKB">
        <authorList>
            <consortium name="RefSeq"/>
        </authorList>
    </citation>
    <scope>IDENTIFICATION</scope>
</reference>
<accession>A0AAJ6YJN3</accession>